<comment type="caution">
    <text evidence="2">The sequence shown here is derived from an EMBL/GenBank/DDBJ whole genome shotgun (WGS) entry which is preliminary data.</text>
</comment>
<sequence>MEKQSKPQRWVWSDERSCCACCFPWACRLRVLLILLLHFLLHLPATHSLAAGKLAAPSPQPVQRGAPDKRGLGFSSSPRGPQSGGGGSSSDRAQLNQTLQHPHEPRCTSSQRGRQDRDAAALRCPPQQFHFQNQCFLVNTNGAES</sequence>
<feature type="compositionally biased region" description="Polar residues" evidence="1">
    <location>
        <begin position="91"/>
        <end position="100"/>
    </location>
</feature>
<evidence type="ECO:0000313" key="2">
    <source>
        <dbReference type="EMBL" id="KAJ4947509.1"/>
    </source>
</evidence>
<keyword evidence="3" id="KW-1185">Reference proteome</keyword>
<accession>A0AAD6BN66</accession>
<evidence type="ECO:0000313" key="3">
    <source>
        <dbReference type="Proteomes" id="UP001219934"/>
    </source>
</evidence>
<name>A0AAD6BN66_9TELE</name>
<evidence type="ECO:0000256" key="1">
    <source>
        <dbReference type="SAM" id="MobiDB-lite"/>
    </source>
</evidence>
<dbReference type="Proteomes" id="UP001219934">
    <property type="component" value="Unassembled WGS sequence"/>
</dbReference>
<reference evidence="2" key="1">
    <citation type="submission" date="2022-11" db="EMBL/GenBank/DDBJ databases">
        <title>Chromosome-level genome of Pogonophryne albipinna.</title>
        <authorList>
            <person name="Jo E."/>
        </authorList>
    </citation>
    <scope>NUCLEOTIDE SEQUENCE</scope>
    <source>
        <strain evidence="2">SGF0006</strain>
        <tissue evidence="2">Muscle</tissue>
    </source>
</reference>
<dbReference type="AlphaFoldDB" id="A0AAD6BN66"/>
<protein>
    <submittedName>
        <fullName evidence="2">Uncharacterized protein</fullName>
    </submittedName>
</protein>
<feature type="region of interest" description="Disordered" evidence="1">
    <location>
        <begin position="54"/>
        <end position="119"/>
    </location>
</feature>
<gene>
    <name evidence="2" type="ORF">JOQ06_009544</name>
</gene>
<organism evidence="2 3">
    <name type="scientific">Pogonophryne albipinna</name>
    <dbReference type="NCBI Taxonomy" id="1090488"/>
    <lineage>
        <taxon>Eukaryota</taxon>
        <taxon>Metazoa</taxon>
        <taxon>Chordata</taxon>
        <taxon>Craniata</taxon>
        <taxon>Vertebrata</taxon>
        <taxon>Euteleostomi</taxon>
        <taxon>Actinopterygii</taxon>
        <taxon>Neopterygii</taxon>
        <taxon>Teleostei</taxon>
        <taxon>Neoteleostei</taxon>
        <taxon>Acanthomorphata</taxon>
        <taxon>Eupercaria</taxon>
        <taxon>Perciformes</taxon>
        <taxon>Notothenioidei</taxon>
        <taxon>Pogonophryne</taxon>
    </lineage>
</organism>
<dbReference type="EMBL" id="JAPTMU010000002">
    <property type="protein sequence ID" value="KAJ4947509.1"/>
    <property type="molecule type" value="Genomic_DNA"/>
</dbReference>
<proteinExistence type="predicted"/>